<dbReference type="InterPro" id="IPR002637">
    <property type="entry name" value="RdgB/HAM1"/>
</dbReference>
<dbReference type="GO" id="GO:0005737">
    <property type="term" value="C:cytoplasm"/>
    <property type="evidence" value="ECO:0007669"/>
    <property type="project" value="TreeGrafter"/>
</dbReference>
<dbReference type="GO" id="GO:0009143">
    <property type="term" value="P:nucleoside triphosphate catabolic process"/>
    <property type="evidence" value="ECO:0007669"/>
    <property type="project" value="InterPro"/>
</dbReference>
<gene>
    <name evidence="3" type="primary">SPOSA6832_00592</name>
</gene>
<comment type="similarity">
    <text evidence="1">Belongs to the HAM1 NTPase family.</text>
</comment>
<proteinExistence type="inferred from homology"/>
<dbReference type="Proteomes" id="UP000243876">
    <property type="component" value="Unassembled WGS sequence"/>
</dbReference>
<keyword evidence="2" id="KW-0378">Hydrolase</keyword>
<dbReference type="Pfam" id="PF01725">
    <property type="entry name" value="Ham1p_like"/>
    <property type="match status" value="2"/>
</dbReference>
<evidence type="ECO:0000256" key="1">
    <source>
        <dbReference type="ARBA" id="ARBA00008023"/>
    </source>
</evidence>
<dbReference type="InterPro" id="IPR029001">
    <property type="entry name" value="ITPase-like_fam"/>
</dbReference>
<dbReference type="PANTHER" id="PTHR11067:SF9">
    <property type="entry name" value="INOSINE TRIPHOSPHATE PYROPHOSPHATASE"/>
    <property type="match status" value="1"/>
</dbReference>
<feature type="non-terminal residue" evidence="3">
    <location>
        <position position="1"/>
    </location>
</feature>
<reference evidence="4" key="1">
    <citation type="submission" date="2015-02" db="EMBL/GenBank/DDBJ databases">
        <authorList>
            <person name="Gon?alves P."/>
        </authorList>
    </citation>
    <scope>NUCLEOTIDE SEQUENCE [LARGE SCALE GENOMIC DNA]</scope>
</reference>
<dbReference type="OrthoDB" id="6288734at2759"/>
<dbReference type="Gene3D" id="3.90.950.10">
    <property type="match status" value="1"/>
</dbReference>
<dbReference type="SUPFAM" id="SSF52972">
    <property type="entry name" value="ITPase-like"/>
    <property type="match status" value="1"/>
</dbReference>
<evidence type="ECO:0000313" key="3">
    <source>
        <dbReference type="EMBL" id="CEQ39109.1"/>
    </source>
</evidence>
<dbReference type="GO" id="GO:0047429">
    <property type="term" value="F:nucleoside triphosphate diphosphatase activity"/>
    <property type="evidence" value="ECO:0007669"/>
    <property type="project" value="InterPro"/>
</dbReference>
<dbReference type="AlphaFoldDB" id="A0A0D6EGK3"/>
<sequence length="206" mass="21578">MSGTGTPRSILFVTGNANKLKEVRAILLASTQHQTPDQDPAATPSFTVESQDLDLPEIQGTTQEVAIAKVKAAAEIVGGPCITEDTALAFEALGGLPGPYIKHFMKAVGHEGELRSASFLRCSPACRSPPVADPHVMPPGLNNMLSGFPSKAATAICTFAYSAGPGSEPIIFEGTTEGKIVPARGPTYFGWDPVFEPVEGNGQTRV</sequence>
<organism evidence="3 4">
    <name type="scientific">Sporidiobolus salmonicolor</name>
    <name type="common">Yeast-like fungus</name>
    <name type="synonym">Sporobolomyces salmonicolor</name>
    <dbReference type="NCBI Taxonomy" id="5005"/>
    <lineage>
        <taxon>Eukaryota</taxon>
        <taxon>Fungi</taxon>
        <taxon>Dikarya</taxon>
        <taxon>Basidiomycota</taxon>
        <taxon>Pucciniomycotina</taxon>
        <taxon>Microbotryomycetes</taxon>
        <taxon>Sporidiobolales</taxon>
        <taxon>Sporidiobolaceae</taxon>
        <taxon>Sporobolomyces</taxon>
    </lineage>
</organism>
<evidence type="ECO:0000313" key="4">
    <source>
        <dbReference type="Proteomes" id="UP000243876"/>
    </source>
</evidence>
<evidence type="ECO:0000256" key="2">
    <source>
        <dbReference type="ARBA" id="ARBA00022801"/>
    </source>
</evidence>
<name>A0A0D6EGK3_SPOSA</name>
<dbReference type="PANTHER" id="PTHR11067">
    <property type="entry name" value="INOSINE TRIPHOSPHATE PYROPHOSPHATASE/HAM1 PROTEIN"/>
    <property type="match status" value="1"/>
</dbReference>
<accession>A0A0D6EGK3</accession>
<dbReference type="EMBL" id="CENE01000002">
    <property type="protein sequence ID" value="CEQ39109.1"/>
    <property type="molecule type" value="Genomic_DNA"/>
</dbReference>
<keyword evidence="4" id="KW-1185">Reference proteome</keyword>
<protein>
    <submittedName>
        <fullName evidence="3">SPOSA6832_00592-mRNA-1:cds</fullName>
    </submittedName>
</protein>